<evidence type="ECO:0000256" key="3">
    <source>
        <dbReference type="ARBA" id="ARBA00022553"/>
    </source>
</evidence>
<dbReference type="NCBIfam" id="TIGR02916">
    <property type="entry name" value="PEP_his_kin"/>
    <property type="match status" value="1"/>
</dbReference>
<dbReference type="SUPFAM" id="SSF55874">
    <property type="entry name" value="ATPase domain of HSP90 chaperone/DNA topoisomerase II/histidine kinase"/>
    <property type="match status" value="1"/>
</dbReference>
<organism evidence="6 7">
    <name type="scientific">Sphingomonas baiyangensis</name>
    <dbReference type="NCBI Taxonomy" id="2572576"/>
    <lineage>
        <taxon>Bacteria</taxon>
        <taxon>Pseudomonadati</taxon>
        <taxon>Pseudomonadota</taxon>
        <taxon>Alphaproteobacteria</taxon>
        <taxon>Sphingomonadales</taxon>
        <taxon>Sphingomonadaceae</taxon>
        <taxon>Sphingomonas</taxon>
    </lineage>
</organism>
<evidence type="ECO:0000256" key="4">
    <source>
        <dbReference type="SAM" id="Phobius"/>
    </source>
</evidence>
<dbReference type="Gene3D" id="3.30.450.40">
    <property type="match status" value="1"/>
</dbReference>
<keyword evidence="4" id="KW-1133">Transmembrane helix</keyword>
<keyword evidence="4" id="KW-0812">Transmembrane</keyword>
<keyword evidence="6" id="KW-0418">Kinase</keyword>
<name>A0A4U1L426_9SPHN</name>
<evidence type="ECO:0000256" key="2">
    <source>
        <dbReference type="ARBA" id="ARBA00012438"/>
    </source>
</evidence>
<dbReference type="PANTHER" id="PTHR43547">
    <property type="entry name" value="TWO-COMPONENT HISTIDINE KINASE"/>
    <property type="match status" value="1"/>
</dbReference>
<dbReference type="InterPro" id="IPR004358">
    <property type="entry name" value="Sig_transdc_His_kin-like_C"/>
</dbReference>
<proteinExistence type="predicted"/>
<keyword evidence="6" id="KW-0808">Transferase</keyword>
<dbReference type="Pfam" id="PF02518">
    <property type="entry name" value="HATPase_c"/>
    <property type="match status" value="1"/>
</dbReference>
<dbReference type="InterPro" id="IPR005467">
    <property type="entry name" value="His_kinase_dom"/>
</dbReference>
<dbReference type="EC" id="2.7.13.3" evidence="2"/>
<keyword evidence="4" id="KW-0472">Membrane</keyword>
<dbReference type="SMART" id="SM00387">
    <property type="entry name" value="HATPase_c"/>
    <property type="match status" value="1"/>
</dbReference>
<protein>
    <recommendedName>
        <fullName evidence="2">histidine kinase</fullName>
        <ecNumber evidence="2">2.7.13.3</ecNumber>
    </recommendedName>
</protein>
<accession>A0A4U1L426</accession>
<keyword evidence="7" id="KW-1185">Reference proteome</keyword>
<dbReference type="InterPro" id="IPR029016">
    <property type="entry name" value="GAF-like_dom_sf"/>
</dbReference>
<feature type="transmembrane region" description="Helical" evidence="4">
    <location>
        <begin position="253"/>
        <end position="279"/>
    </location>
</feature>
<sequence length="684" mass="71994">MAAVLILWSHALAALLFAALALWSVRARTIGAPRGAMVAALAGTALWALAVAGIGSVETATTLAGILRNLGWLLLVHRLLPVAERRRASLLAATGIIACVFVGGGLLGAAGAADPSAAQGMSAFAASGIALRLLAVLGALVLVLHAYRQAPPGIVRGLALAAAAIWVIDANLLTLAWATGEWPPVLLAARGAAFLALATILAALLQRGGEHRVEWSRAVAFQSLSLLAVLAYFAALALATAAVGHLAGEQARVFQTAFIFGSTAALLTILSTAPLRAWARVKLAKHLFRHRYDYRAEWMRFTDTLGSAEGAAPLDERVVKAVADLTLSPAGVLLLPEAEGLVVGTHWNWPPGDLPAAVTAGALARHLGATNRVIELDAVRAGNTEAGDIDAVPAWMLSLDAAWVIVPLPHLGALAGAILLARPPIERALDWEDFDLLKVAGRQVASYLAEARAQTRLAEAERFEEFNRRFAFILHDIKNLVSQLSLVARNAERHADNPAFRADMVATLNESAGRMTELVARLSQARPARAEPPRAVAVRGIVDALAAERRLVHPVIVRAGSEAVALADPARLEQILRHLIQNAIDASPAGEPVLVQVDACDAGVAIEVIDKGCGMSPGFMRDQLFRPFVSTKATGFGIGAFEARQHALAMGGTLDVTSREGEGTRFRLVLPAACRAEDDMGKAA</sequence>
<comment type="caution">
    <text evidence="6">The sequence shown here is derived from an EMBL/GenBank/DDBJ whole genome shotgun (WGS) entry which is preliminary data.</text>
</comment>
<reference evidence="6 7" key="1">
    <citation type="submission" date="2019-04" db="EMBL/GenBank/DDBJ databases">
        <authorList>
            <person name="Yang Y."/>
            <person name="Wei D."/>
        </authorList>
    </citation>
    <scope>NUCLEOTIDE SEQUENCE [LARGE SCALE GENOMIC DNA]</scope>
    <source>
        <strain evidence="6 7">L-1-4w-11</strain>
    </source>
</reference>
<dbReference type="SUPFAM" id="SSF55781">
    <property type="entry name" value="GAF domain-like"/>
    <property type="match status" value="1"/>
</dbReference>
<feature type="transmembrane region" description="Helical" evidence="4">
    <location>
        <begin position="124"/>
        <end position="146"/>
    </location>
</feature>
<dbReference type="PRINTS" id="PR00344">
    <property type="entry name" value="BCTRLSENSOR"/>
</dbReference>
<comment type="catalytic activity">
    <reaction evidence="1">
        <text>ATP + protein L-histidine = ADP + protein N-phospho-L-histidine.</text>
        <dbReference type="EC" id="2.7.13.3"/>
    </reaction>
</comment>
<dbReference type="RefSeq" id="WP_136943199.1">
    <property type="nucleotide sequence ID" value="NZ_SWKR01000002.1"/>
</dbReference>
<feature type="transmembrane region" description="Helical" evidence="4">
    <location>
        <begin position="158"/>
        <end position="179"/>
    </location>
</feature>
<dbReference type="Proteomes" id="UP000309138">
    <property type="component" value="Unassembled WGS sequence"/>
</dbReference>
<evidence type="ECO:0000256" key="1">
    <source>
        <dbReference type="ARBA" id="ARBA00000085"/>
    </source>
</evidence>
<feature type="transmembrane region" description="Helical" evidence="4">
    <location>
        <begin position="37"/>
        <end position="67"/>
    </location>
</feature>
<feature type="domain" description="Histidine kinase" evidence="5">
    <location>
        <begin position="472"/>
        <end position="674"/>
    </location>
</feature>
<keyword evidence="3" id="KW-0597">Phosphoprotein</keyword>
<dbReference type="PANTHER" id="PTHR43547:SF2">
    <property type="entry name" value="HYBRID SIGNAL TRANSDUCTION HISTIDINE KINASE C"/>
    <property type="match status" value="1"/>
</dbReference>
<evidence type="ECO:0000313" key="6">
    <source>
        <dbReference type="EMBL" id="TKD51254.1"/>
    </source>
</evidence>
<gene>
    <name evidence="6" type="primary">prsK</name>
    <name evidence="6" type="ORF">FBR43_11185</name>
</gene>
<dbReference type="InterPro" id="IPR036890">
    <property type="entry name" value="HATPase_C_sf"/>
</dbReference>
<dbReference type="EMBL" id="SWKR01000002">
    <property type="protein sequence ID" value="TKD51254.1"/>
    <property type="molecule type" value="Genomic_DNA"/>
</dbReference>
<dbReference type="PROSITE" id="PS50109">
    <property type="entry name" value="HIS_KIN"/>
    <property type="match status" value="1"/>
</dbReference>
<evidence type="ECO:0000313" key="7">
    <source>
        <dbReference type="Proteomes" id="UP000309138"/>
    </source>
</evidence>
<dbReference type="Gene3D" id="3.30.565.10">
    <property type="entry name" value="Histidine kinase-like ATPase, C-terminal domain"/>
    <property type="match status" value="1"/>
</dbReference>
<feature type="transmembrane region" description="Helical" evidence="4">
    <location>
        <begin position="185"/>
        <end position="205"/>
    </location>
</feature>
<dbReference type="InterPro" id="IPR003594">
    <property type="entry name" value="HATPase_dom"/>
</dbReference>
<feature type="transmembrane region" description="Helical" evidence="4">
    <location>
        <begin position="88"/>
        <end position="112"/>
    </location>
</feature>
<feature type="transmembrane region" description="Helical" evidence="4">
    <location>
        <begin position="226"/>
        <end position="247"/>
    </location>
</feature>
<dbReference type="AlphaFoldDB" id="A0A4U1L426"/>
<dbReference type="GO" id="GO:0000155">
    <property type="term" value="F:phosphorelay sensor kinase activity"/>
    <property type="evidence" value="ECO:0007669"/>
    <property type="project" value="TreeGrafter"/>
</dbReference>
<dbReference type="OrthoDB" id="9785691at2"/>
<dbReference type="InterPro" id="IPR014265">
    <property type="entry name" value="XrtA/PrsK"/>
</dbReference>
<evidence type="ECO:0000259" key="5">
    <source>
        <dbReference type="PROSITE" id="PS50109"/>
    </source>
</evidence>